<proteinExistence type="predicted"/>
<dbReference type="Gene3D" id="3.40.1110.10">
    <property type="entry name" value="Calcium-transporting ATPase, cytoplasmic domain N"/>
    <property type="match status" value="1"/>
</dbReference>
<dbReference type="SUPFAM" id="SSF81665">
    <property type="entry name" value="Calcium ATPase, transmembrane domain M"/>
    <property type="match status" value="1"/>
</dbReference>
<keyword evidence="3" id="KW-0547">Nucleotide-binding</keyword>
<evidence type="ECO:0000256" key="9">
    <source>
        <dbReference type="SAM" id="Phobius"/>
    </source>
</evidence>
<reference evidence="10 11" key="1">
    <citation type="submission" date="2013-11" db="EMBL/GenBank/DDBJ databases">
        <title>Genome sequencing of Stegodyphus mimosarum.</title>
        <authorList>
            <person name="Bechsgaard J."/>
        </authorList>
    </citation>
    <scope>NUCLEOTIDE SEQUENCE [LARGE SCALE GENOMIC DNA]</scope>
</reference>
<evidence type="ECO:0000256" key="1">
    <source>
        <dbReference type="ARBA" id="ARBA00004141"/>
    </source>
</evidence>
<feature type="transmembrane region" description="Helical" evidence="9">
    <location>
        <begin position="179"/>
        <end position="202"/>
    </location>
</feature>
<comment type="subcellular location">
    <subcellularLocation>
        <location evidence="1">Membrane</location>
        <topology evidence="1">Multi-pass membrane protein</topology>
    </subcellularLocation>
</comment>
<protein>
    <submittedName>
        <fullName evidence="10">Putative phospholipid-transporting ATPase VD</fullName>
    </submittedName>
</protein>
<keyword evidence="7 9" id="KW-0472">Membrane</keyword>
<evidence type="ECO:0000313" key="10">
    <source>
        <dbReference type="EMBL" id="KFM79784.1"/>
    </source>
</evidence>
<dbReference type="Proteomes" id="UP000054359">
    <property type="component" value="Unassembled WGS sequence"/>
</dbReference>
<dbReference type="InterPro" id="IPR023298">
    <property type="entry name" value="ATPase_P-typ_TM_dom_sf"/>
</dbReference>
<dbReference type="InterPro" id="IPR036412">
    <property type="entry name" value="HAD-like_sf"/>
</dbReference>
<dbReference type="STRING" id="407821.A0A087UQZ5"/>
<dbReference type="FunFam" id="3.40.50.1000:FF:000001">
    <property type="entry name" value="Phospholipid-transporting ATPase IC"/>
    <property type="match status" value="1"/>
</dbReference>
<feature type="transmembrane region" description="Helical" evidence="9">
    <location>
        <begin position="130"/>
        <end position="151"/>
    </location>
</feature>
<feature type="region of interest" description="Disordered" evidence="8">
    <location>
        <begin position="276"/>
        <end position="299"/>
    </location>
</feature>
<evidence type="ECO:0000256" key="7">
    <source>
        <dbReference type="ARBA" id="ARBA00023136"/>
    </source>
</evidence>
<feature type="non-terminal residue" evidence="10">
    <location>
        <position position="299"/>
    </location>
</feature>
<dbReference type="GO" id="GO:0005886">
    <property type="term" value="C:plasma membrane"/>
    <property type="evidence" value="ECO:0007669"/>
    <property type="project" value="TreeGrafter"/>
</dbReference>
<dbReference type="GO" id="GO:0005524">
    <property type="term" value="F:ATP binding"/>
    <property type="evidence" value="ECO:0007669"/>
    <property type="project" value="UniProtKB-KW"/>
</dbReference>
<dbReference type="OMA" id="MINDKEM"/>
<evidence type="ECO:0000256" key="3">
    <source>
        <dbReference type="ARBA" id="ARBA00022741"/>
    </source>
</evidence>
<keyword evidence="11" id="KW-1185">Reference proteome</keyword>
<evidence type="ECO:0000256" key="4">
    <source>
        <dbReference type="ARBA" id="ARBA00022840"/>
    </source>
</evidence>
<dbReference type="Gene3D" id="1.20.1110.10">
    <property type="entry name" value="Calcium-transporting ATPase, transmembrane domain"/>
    <property type="match status" value="1"/>
</dbReference>
<dbReference type="GO" id="GO:0140326">
    <property type="term" value="F:ATPase-coupled intramembrane lipid transporter activity"/>
    <property type="evidence" value="ECO:0007669"/>
    <property type="project" value="TreeGrafter"/>
</dbReference>
<dbReference type="GO" id="GO:0045332">
    <property type="term" value="P:phospholipid translocation"/>
    <property type="evidence" value="ECO:0007669"/>
    <property type="project" value="TreeGrafter"/>
</dbReference>
<dbReference type="AlphaFoldDB" id="A0A087UQZ5"/>
<dbReference type="InterPro" id="IPR018303">
    <property type="entry name" value="ATPase_P-typ_P_site"/>
</dbReference>
<dbReference type="InterPro" id="IPR023214">
    <property type="entry name" value="HAD_sf"/>
</dbReference>
<evidence type="ECO:0000256" key="8">
    <source>
        <dbReference type="SAM" id="MobiDB-lite"/>
    </source>
</evidence>
<gene>
    <name evidence="10" type="ORF">X975_27070</name>
</gene>
<dbReference type="EMBL" id="KK121135">
    <property type="protein sequence ID" value="KFM79784.1"/>
    <property type="molecule type" value="Genomic_DNA"/>
</dbReference>
<evidence type="ECO:0000313" key="11">
    <source>
        <dbReference type="Proteomes" id="UP000054359"/>
    </source>
</evidence>
<evidence type="ECO:0000256" key="6">
    <source>
        <dbReference type="ARBA" id="ARBA00022989"/>
    </source>
</evidence>
<keyword evidence="5" id="KW-1278">Translocase</keyword>
<sequence>MLLLRCSDDQGLCYIETANIDGESNLKQRMVARGLMTTDYVFHPSSFQGRIECDPPNHKIYHFNGCITLPTGVKVPISKENLLLKDCVLKNADFVEGIVVYAGHETKAMLNNDGPRYKRSKLEKLMNRDVMFCIVMLILLCLLGAVGYGLWLGSFDDMDVVPFLAQFYLNERSEVYTEAFLIFWTFVIVLQVMIPLSLYVTVEIIKLGQVYFIHEDFNLYDSSSDTKLECRALNITEELGQVEYVFSDKTGTLTENNMIFRRCTIGGVDYNHERSFSENSRGKNSFYDPAKSPSDLENK</sequence>
<evidence type="ECO:0000256" key="5">
    <source>
        <dbReference type="ARBA" id="ARBA00022967"/>
    </source>
</evidence>
<keyword evidence="4" id="KW-0067">ATP-binding</keyword>
<dbReference type="InterPro" id="IPR023299">
    <property type="entry name" value="ATPase_P-typ_cyto_dom_N"/>
</dbReference>
<dbReference type="OrthoDB" id="377733at2759"/>
<dbReference type="PANTHER" id="PTHR24092">
    <property type="entry name" value="PROBABLE PHOSPHOLIPID-TRANSPORTING ATPASE"/>
    <property type="match status" value="1"/>
</dbReference>
<organism evidence="10 11">
    <name type="scientific">Stegodyphus mimosarum</name>
    <name type="common">African social velvet spider</name>
    <dbReference type="NCBI Taxonomy" id="407821"/>
    <lineage>
        <taxon>Eukaryota</taxon>
        <taxon>Metazoa</taxon>
        <taxon>Ecdysozoa</taxon>
        <taxon>Arthropoda</taxon>
        <taxon>Chelicerata</taxon>
        <taxon>Arachnida</taxon>
        <taxon>Araneae</taxon>
        <taxon>Araneomorphae</taxon>
        <taxon>Entelegynae</taxon>
        <taxon>Eresoidea</taxon>
        <taxon>Eresidae</taxon>
        <taxon>Stegodyphus</taxon>
    </lineage>
</organism>
<accession>A0A087UQZ5</accession>
<dbReference type="Gene3D" id="3.40.50.1000">
    <property type="entry name" value="HAD superfamily/HAD-like"/>
    <property type="match status" value="1"/>
</dbReference>
<dbReference type="PROSITE" id="PS00154">
    <property type="entry name" value="ATPASE_E1_E2"/>
    <property type="match status" value="1"/>
</dbReference>
<dbReference type="PANTHER" id="PTHR24092:SF218">
    <property type="entry name" value="PHOSPHOLIPID-TRANSPORTING ATPASE"/>
    <property type="match status" value="1"/>
</dbReference>
<evidence type="ECO:0000256" key="2">
    <source>
        <dbReference type="ARBA" id="ARBA00022692"/>
    </source>
</evidence>
<dbReference type="SUPFAM" id="SSF56784">
    <property type="entry name" value="HAD-like"/>
    <property type="match status" value="1"/>
</dbReference>
<keyword evidence="6 9" id="KW-1133">Transmembrane helix</keyword>
<name>A0A087UQZ5_STEMI</name>
<keyword evidence="2 9" id="KW-0812">Transmembrane</keyword>